<accession>A0A517PZ67</accession>
<reference evidence="2 3" key="1">
    <citation type="submission" date="2019-02" db="EMBL/GenBank/DDBJ databases">
        <title>Deep-cultivation of Planctomycetes and their phenomic and genomic characterization uncovers novel biology.</title>
        <authorList>
            <person name="Wiegand S."/>
            <person name="Jogler M."/>
            <person name="Boedeker C."/>
            <person name="Pinto D."/>
            <person name="Vollmers J."/>
            <person name="Rivas-Marin E."/>
            <person name="Kohn T."/>
            <person name="Peeters S.H."/>
            <person name="Heuer A."/>
            <person name="Rast P."/>
            <person name="Oberbeckmann S."/>
            <person name="Bunk B."/>
            <person name="Jeske O."/>
            <person name="Meyerdierks A."/>
            <person name="Storesund J.E."/>
            <person name="Kallscheuer N."/>
            <person name="Luecker S."/>
            <person name="Lage O.M."/>
            <person name="Pohl T."/>
            <person name="Merkel B.J."/>
            <person name="Hornburger P."/>
            <person name="Mueller R.-W."/>
            <person name="Bruemmer F."/>
            <person name="Labrenz M."/>
            <person name="Spormann A.M."/>
            <person name="Op den Camp H."/>
            <person name="Overmann J."/>
            <person name="Amann R."/>
            <person name="Jetten M.S.M."/>
            <person name="Mascher T."/>
            <person name="Medema M.H."/>
            <person name="Devos D.P."/>
            <person name="Kaster A.-K."/>
            <person name="Ovreas L."/>
            <person name="Rohde M."/>
            <person name="Galperin M.Y."/>
            <person name="Jogler C."/>
        </authorList>
    </citation>
    <scope>NUCLEOTIDE SEQUENCE [LARGE SCALE GENOMIC DNA]</scope>
    <source>
        <strain evidence="2 3">HG66A1</strain>
    </source>
</reference>
<feature type="binding site" evidence="1">
    <location>
        <position position="35"/>
    </location>
    <ligand>
        <name>Mg(2+)</name>
        <dbReference type="ChEBI" id="CHEBI:18420"/>
        <label>1</label>
    </ligand>
</feature>
<comment type="cofactor">
    <cofactor evidence="1">
        <name>Mg(2+)</name>
        <dbReference type="ChEBI" id="CHEBI:18420"/>
    </cofactor>
    <text evidence="1">Binds 2 magnesium ions per subunit.</text>
</comment>
<keyword evidence="1" id="KW-0479">Metal-binding</keyword>
<evidence type="ECO:0000313" key="2">
    <source>
        <dbReference type="EMBL" id="QDT24673.1"/>
    </source>
</evidence>
<feature type="binding site" evidence="1">
    <location>
        <position position="210"/>
    </location>
    <ligand>
        <name>Mg(2+)</name>
        <dbReference type="ChEBI" id="CHEBI:18420"/>
        <label>1</label>
    </ligand>
</feature>
<proteinExistence type="predicted"/>
<dbReference type="OrthoDB" id="9798107at2"/>
<dbReference type="Proteomes" id="UP000320421">
    <property type="component" value="Chromosome"/>
</dbReference>
<evidence type="ECO:0000256" key="1">
    <source>
        <dbReference type="PIRSR" id="PIRSR605502-1"/>
    </source>
</evidence>
<dbReference type="PANTHER" id="PTHR16222">
    <property type="entry name" value="ADP-RIBOSYLGLYCOHYDROLASE"/>
    <property type="match status" value="1"/>
</dbReference>
<feature type="binding site" evidence="1">
    <location>
        <position position="36"/>
    </location>
    <ligand>
        <name>Mg(2+)</name>
        <dbReference type="ChEBI" id="CHEBI:18420"/>
        <label>1</label>
    </ligand>
</feature>
<keyword evidence="3" id="KW-1185">Reference proteome</keyword>
<dbReference type="InterPro" id="IPR036705">
    <property type="entry name" value="Ribosyl_crysJ1_sf"/>
</dbReference>
<dbReference type="Gene3D" id="1.10.4080.10">
    <property type="entry name" value="ADP-ribosylation/Crystallin J1"/>
    <property type="match status" value="1"/>
</dbReference>
<feature type="binding site" evidence="1">
    <location>
        <position position="211"/>
    </location>
    <ligand>
        <name>Mg(2+)</name>
        <dbReference type="ChEBI" id="CHEBI:18420"/>
        <label>1</label>
    </ligand>
</feature>
<feature type="binding site" evidence="1">
    <location>
        <position position="208"/>
    </location>
    <ligand>
        <name>Mg(2+)</name>
        <dbReference type="ChEBI" id="CHEBI:18420"/>
        <label>1</label>
    </ligand>
</feature>
<dbReference type="InterPro" id="IPR005502">
    <property type="entry name" value="Ribosyl_crysJ1"/>
</dbReference>
<dbReference type="GO" id="GO:0046872">
    <property type="term" value="F:metal ion binding"/>
    <property type="evidence" value="ECO:0007669"/>
    <property type="project" value="UniProtKB-KW"/>
</dbReference>
<dbReference type="PANTHER" id="PTHR16222:SF12">
    <property type="entry name" value="ADP-RIBOSYLGLYCOHYDROLASE-RELATED"/>
    <property type="match status" value="1"/>
</dbReference>
<feature type="binding site" evidence="1">
    <location>
        <position position="34"/>
    </location>
    <ligand>
        <name>Mg(2+)</name>
        <dbReference type="ChEBI" id="CHEBI:18420"/>
        <label>1</label>
    </ligand>
</feature>
<name>A0A517PZ67_9PLAN</name>
<sequence length="273" mass="30378">MWGAIAGDVIGSYFEHVPTKSTQFYLFREESTFTDDTVLTAAVADWLLHDSDLVSTLQRYVRRYPDAGYGHTFLTWAQLRQRMPYQSWGNGSAMRVSPVAYAAETMADCLYLAKKSAEVTHNHQQGIYGAQATAACVFLARTGKSKAEIQDFVEHEFQYDLQRTLEEIRPHYVFDVSCQGSVPESIIAFLESTDFESAIRNAISLGGDADTMACIAGAIAEPFYGGVPAEISQQVLPLLDDRLRTTVQTFHDRFVTGGLQNSDRNQNDATESD</sequence>
<dbReference type="GO" id="GO:0016787">
    <property type="term" value="F:hydrolase activity"/>
    <property type="evidence" value="ECO:0007669"/>
    <property type="project" value="UniProtKB-KW"/>
</dbReference>
<dbReference type="SUPFAM" id="SSF101478">
    <property type="entry name" value="ADP-ribosylglycohydrolase"/>
    <property type="match status" value="1"/>
</dbReference>
<evidence type="ECO:0000313" key="3">
    <source>
        <dbReference type="Proteomes" id="UP000320421"/>
    </source>
</evidence>
<dbReference type="EMBL" id="CP036266">
    <property type="protein sequence ID" value="QDT24673.1"/>
    <property type="molecule type" value="Genomic_DNA"/>
</dbReference>
<gene>
    <name evidence="2" type="ORF">HG66A1_65080</name>
</gene>
<dbReference type="RefSeq" id="WP_145193547.1">
    <property type="nucleotide sequence ID" value="NZ_CP036266.1"/>
</dbReference>
<dbReference type="InterPro" id="IPR050792">
    <property type="entry name" value="ADP-ribosylglycohydrolase"/>
</dbReference>
<keyword evidence="1" id="KW-0460">Magnesium</keyword>
<organism evidence="2 3">
    <name type="scientific">Gimesia chilikensis</name>
    <dbReference type="NCBI Taxonomy" id="2605989"/>
    <lineage>
        <taxon>Bacteria</taxon>
        <taxon>Pseudomonadati</taxon>
        <taxon>Planctomycetota</taxon>
        <taxon>Planctomycetia</taxon>
        <taxon>Planctomycetales</taxon>
        <taxon>Planctomycetaceae</taxon>
        <taxon>Gimesia</taxon>
    </lineage>
</organism>
<dbReference type="AlphaFoldDB" id="A0A517PZ67"/>
<protein>
    <submittedName>
        <fullName evidence="2">ADP-ribosylglycohydrolase</fullName>
    </submittedName>
</protein>
<keyword evidence="2" id="KW-0378">Hydrolase</keyword>
<dbReference type="Pfam" id="PF03747">
    <property type="entry name" value="ADP_ribosyl_GH"/>
    <property type="match status" value="1"/>
</dbReference>